<evidence type="ECO:0000259" key="3">
    <source>
        <dbReference type="Pfam" id="PF07000"/>
    </source>
</evidence>
<comment type="caution">
    <text evidence="5">The sequence shown here is derived from an EMBL/GenBank/DDBJ whole genome shotgun (WGS) entry which is preliminary data.</text>
</comment>
<dbReference type="Pfam" id="PF18474">
    <property type="entry name" value="DUF5614"/>
    <property type="match status" value="1"/>
</dbReference>
<organism evidence="5 6">
    <name type="scientific">Cardiocondyla obscurior</name>
    <dbReference type="NCBI Taxonomy" id="286306"/>
    <lineage>
        <taxon>Eukaryota</taxon>
        <taxon>Metazoa</taxon>
        <taxon>Ecdysozoa</taxon>
        <taxon>Arthropoda</taxon>
        <taxon>Hexapoda</taxon>
        <taxon>Insecta</taxon>
        <taxon>Pterygota</taxon>
        <taxon>Neoptera</taxon>
        <taxon>Endopterygota</taxon>
        <taxon>Hymenoptera</taxon>
        <taxon>Apocrita</taxon>
        <taxon>Aculeata</taxon>
        <taxon>Formicoidea</taxon>
        <taxon>Formicidae</taxon>
        <taxon>Myrmicinae</taxon>
        <taxon>Cardiocondyla</taxon>
    </lineage>
</organism>
<dbReference type="PANTHER" id="PTHR13379">
    <property type="entry name" value="UNCHARACTERIZED DUF1308"/>
    <property type="match status" value="1"/>
</dbReference>
<feature type="domain" description="DUF5614" evidence="4">
    <location>
        <begin position="12"/>
        <end position="213"/>
    </location>
</feature>
<proteinExistence type="inferred from homology"/>
<dbReference type="InterPro" id="IPR010733">
    <property type="entry name" value="DUF1308"/>
</dbReference>
<dbReference type="InterPro" id="IPR041076">
    <property type="entry name" value="DUF5614"/>
</dbReference>
<accession>A0AAW2H2V9</accession>
<comment type="similarity">
    <text evidence="1">Belongs to the UPF0415 family.</text>
</comment>
<protein>
    <recommendedName>
        <fullName evidence="7">DUF1308 domain-containing protein</fullName>
    </recommendedName>
</protein>
<dbReference type="AlphaFoldDB" id="A0AAW2H2V9"/>
<name>A0AAW2H2V9_9HYME</name>
<sequence>MEGDTDDVLLQCLEEKIASGRGMVERLRLMSKIDGIDKLVRKIQQEIKFLEKVQCTGNLNKKHLQSSNLTHLDAMVARLSCAKDLTSVMRPFKYQKSRMEVDLVCNSGASWVKVIARNARALTLISLGNGEYGQKSILDQADLYLACSKCHLHHYRPPDVIFHFAYGIEVPLALQLEQMGIIVEGERIDTNDENLNKQDELDLSKESRSDSEKDLDVDLQSLNTSMLSNEIKLLNLDVSALLAYVTNMTNGYSNYIYREPLLTQQAEMERKRPIKLILDNRFRDKELMICRTAYNNFMNIIDVIGGPQETQRAHELLKRVRIVDDVTNGRIMELRLGGKIKDRSRLIFATGESMKSITVSANEGFVRAARMQGVECTVFLHEPRSLSEIKEGNAKNIEQS</sequence>
<feature type="domain" description="DUF1308" evidence="3">
    <location>
        <begin position="234"/>
        <end position="395"/>
    </location>
</feature>
<gene>
    <name evidence="5" type="ORF">PUN28_001104</name>
</gene>
<dbReference type="PANTHER" id="PTHR13379:SF0">
    <property type="entry name" value="UPF0415 PROTEIN C7ORF25"/>
    <property type="match status" value="1"/>
</dbReference>
<evidence type="ECO:0000313" key="5">
    <source>
        <dbReference type="EMBL" id="KAL0133925.1"/>
    </source>
</evidence>
<dbReference type="EMBL" id="JADYXP020000001">
    <property type="protein sequence ID" value="KAL0133925.1"/>
    <property type="molecule type" value="Genomic_DNA"/>
</dbReference>
<evidence type="ECO:0000313" key="6">
    <source>
        <dbReference type="Proteomes" id="UP001430953"/>
    </source>
</evidence>
<evidence type="ECO:0000256" key="2">
    <source>
        <dbReference type="SAM" id="MobiDB-lite"/>
    </source>
</evidence>
<feature type="region of interest" description="Disordered" evidence="2">
    <location>
        <begin position="193"/>
        <end position="214"/>
    </location>
</feature>
<evidence type="ECO:0008006" key="7">
    <source>
        <dbReference type="Google" id="ProtNLM"/>
    </source>
</evidence>
<evidence type="ECO:0000259" key="4">
    <source>
        <dbReference type="Pfam" id="PF18474"/>
    </source>
</evidence>
<reference evidence="5 6" key="1">
    <citation type="submission" date="2023-03" db="EMBL/GenBank/DDBJ databases">
        <title>High recombination rates correlate with genetic variation in Cardiocondyla obscurior ants.</title>
        <authorList>
            <person name="Errbii M."/>
        </authorList>
    </citation>
    <scope>NUCLEOTIDE SEQUENCE [LARGE SCALE GENOMIC DNA]</scope>
    <source>
        <strain evidence="5">Alpha-2009</strain>
        <tissue evidence="5">Whole body</tissue>
    </source>
</reference>
<dbReference type="Pfam" id="PF07000">
    <property type="entry name" value="DUF1308"/>
    <property type="match status" value="1"/>
</dbReference>
<dbReference type="Proteomes" id="UP001430953">
    <property type="component" value="Unassembled WGS sequence"/>
</dbReference>
<evidence type="ECO:0000256" key="1">
    <source>
        <dbReference type="ARBA" id="ARBA00006588"/>
    </source>
</evidence>
<keyword evidence="6" id="KW-1185">Reference proteome</keyword>